<name>A0A0E9VL61_ANGAN</name>
<reference evidence="2" key="1">
    <citation type="submission" date="2014-11" db="EMBL/GenBank/DDBJ databases">
        <authorList>
            <person name="Amaro Gonzalez C."/>
        </authorList>
    </citation>
    <scope>NUCLEOTIDE SEQUENCE</scope>
</reference>
<keyword evidence="1" id="KW-0812">Transmembrane</keyword>
<organism evidence="2">
    <name type="scientific">Anguilla anguilla</name>
    <name type="common">European freshwater eel</name>
    <name type="synonym">Muraena anguilla</name>
    <dbReference type="NCBI Taxonomy" id="7936"/>
    <lineage>
        <taxon>Eukaryota</taxon>
        <taxon>Metazoa</taxon>
        <taxon>Chordata</taxon>
        <taxon>Craniata</taxon>
        <taxon>Vertebrata</taxon>
        <taxon>Euteleostomi</taxon>
        <taxon>Actinopterygii</taxon>
        <taxon>Neopterygii</taxon>
        <taxon>Teleostei</taxon>
        <taxon>Anguilliformes</taxon>
        <taxon>Anguillidae</taxon>
        <taxon>Anguilla</taxon>
    </lineage>
</organism>
<keyword evidence="1" id="KW-1133">Transmembrane helix</keyword>
<accession>A0A0E9VL61</accession>
<evidence type="ECO:0000313" key="2">
    <source>
        <dbReference type="EMBL" id="JAH78175.1"/>
    </source>
</evidence>
<evidence type="ECO:0000256" key="1">
    <source>
        <dbReference type="SAM" id="Phobius"/>
    </source>
</evidence>
<feature type="transmembrane region" description="Helical" evidence="1">
    <location>
        <begin position="12"/>
        <end position="29"/>
    </location>
</feature>
<dbReference type="AlphaFoldDB" id="A0A0E9VL61"/>
<sequence length="53" mass="6490">MGLYSKENTIVFLFVCFWFGQINEIFSFVKIRQLNELVKYWPRFFTALDNFVE</sequence>
<reference evidence="2" key="2">
    <citation type="journal article" date="2015" name="Fish Shellfish Immunol.">
        <title>Early steps in the European eel (Anguilla anguilla)-Vibrio vulnificus interaction in the gills: Role of the RtxA13 toxin.</title>
        <authorList>
            <person name="Callol A."/>
            <person name="Pajuelo D."/>
            <person name="Ebbesson L."/>
            <person name="Teles M."/>
            <person name="MacKenzie S."/>
            <person name="Amaro C."/>
        </authorList>
    </citation>
    <scope>NUCLEOTIDE SEQUENCE</scope>
</reference>
<dbReference type="EMBL" id="GBXM01030402">
    <property type="protein sequence ID" value="JAH78175.1"/>
    <property type="molecule type" value="Transcribed_RNA"/>
</dbReference>
<keyword evidence="1" id="KW-0472">Membrane</keyword>
<protein>
    <submittedName>
        <fullName evidence="2">Uncharacterized protein</fullName>
    </submittedName>
</protein>
<proteinExistence type="predicted"/>